<evidence type="ECO:0000313" key="1">
    <source>
        <dbReference type="EMBL" id="EMA39821.1"/>
    </source>
</evidence>
<dbReference type="Gene3D" id="3.30.70.2970">
    <property type="entry name" value="Protein of unknown function (DUF541), domain 2"/>
    <property type="match status" value="1"/>
</dbReference>
<dbReference type="Gene3D" id="3.30.110.170">
    <property type="entry name" value="Protein of unknown function (DUF541), domain 1"/>
    <property type="match status" value="1"/>
</dbReference>
<dbReference type="eggNOG" id="ENOG502N5MS">
    <property type="taxonomic scope" value="Archaea"/>
</dbReference>
<evidence type="ECO:0000313" key="2">
    <source>
        <dbReference type="Proteomes" id="UP000011607"/>
    </source>
</evidence>
<organism evidence="1 2">
    <name type="scientific">Halobiforma nitratireducens JCM 10879</name>
    <dbReference type="NCBI Taxonomy" id="1227454"/>
    <lineage>
        <taxon>Archaea</taxon>
        <taxon>Methanobacteriati</taxon>
        <taxon>Methanobacteriota</taxon>
        <taxon>Stenosarchaea group</taxon>
        <taxon>Halobacteria</taxon>
        <taxon>Halobacteriales</taxon>
        <taxon>Natrialbaceae</taxon>
        <taxon>Halobiforma</taxon>
    </lineage>
</organism>
<accession>M0M287</accession>
<protein>
    <submittedName>
        <fullName evidence="1">Outer membrane protein</fullName>
    </submittedName>
</protein>
<comment type="caution">
    <text evidence="1">The sequence shown here is derived from an EMBL/GenBank/DDBJ whole genome shotgun (WGS) entry which is preliminary data.</text>
</comment>
<reference evidence="1 2" key="1">
    <citation type="journal article" date="2014" name="PLoS Genet.">
        <title>Phylogenetically driven sequencing of extremely halophilic archaea reveals strategies for static and dynamic osmo-response.</title>
        <authorList>
            <person name="Becker E.A."/>
            <person name="Seitzer P.M."/>
            <person name="Tritt A."/>
            <person name="Larsen D."/>
            <person name="Krusor M."/>
            <person name="Yao A.I."/>
            <person name="Wu D."/>
            <person name="Madern D."/>
            <person name="Eisen J.A."/>
            <person name="Darling A.E."/>
            <person name="Facciotti M.T."/>
        </authorList>
    </citation>
    <scope>NUCLEOTIDE SEQUENCE [LARGE SCALE GENOMIC DNA]</scope>
    <source>
        <strain evidence="1 2">JCM 10879</strain>
    </source>
</reference>
<dbReference type="PANTHER" id="PTHR34387:SF2">
    <property type="entry name" value="SLR1258 PROTEIN"/>
    <property type="match status" value="1"/>
</dbReference>
<proteinExistence type="predicted"/>
<dbReference type="AlphaFoldDB" id="M0M287"/>
<dbReference type="InterPro" id="IPR007497">
    <property type="entry name" value="SIMPL/DUF541"/>
</dbReference>
<dbReference type="EMBL" id="AOMA01000078">
    <property type="protein sequence ID" value="EMA39821.1"/>
    <property type="molecule type" value="Genomic_DNA"/>
</dbReference>
<dbReference type="InterPro" id="IPR052022">
    <property type="entry name" value="26kDa_periplasmic_antigen"/>
</dbReference>
<gene>
    <name evidence="1" type="ORF">C446_07864</name>
</gene>
<dbReference type="RefSeq" id="WP_006672508.1">
    <property type="nucleotide sequence ID" value="NZ_AOMA01000078.1"/>
</dbReference>
<keyword evidence="2" id="KW-1185">Reference proteome</keyword>
<sequence>MGERTVTTEATGTATCDPERAQVELTVARGGPTPDSARTAAEDGIERVRDSLSGNHRSRRTNVRITETTDFDDADETVVAAVSLAVDTDPDAAIDVVTAGANAGAEIDGIEFGLEAETRNRLYERALEDGVERTRRRAETIVECERLALGKVISIETTERALGEEPRSTLLDATSATPSARNIRPNPIDVAVDVTATYRIV</sequence>
<dbReference type="GO" id="GO:0006974">
    <property type="term" value="P:DNA damage response"/>
    <property type="evidence" value="ECO:0007669"/>
    <property type="project" value="TreeGrafter"/>
</dbReference>
<dbReference type="PANTHER" id="PTHR34387">
    <property type="entry name" value="SLR1258 PROTEIN"/>
    <property type="match status" value="1"/>
</dbReference>
<dbReference type="Pfam" id="PF04402">
    <property type="entry name" value="SIMPL"/>
    <property type="match status" value="1"/>
</dbReference>
<name>M0M287_9EURY</name>
<dbReference type="Proteomes" id="UP000011607">
    <property type="component" value="Unassembled WGS sequence"/>
</dbReference>